<dbReference type="SMART" id="SM00248">
    <property type="entry name" value="ANK"/>
    <property type="match status" value="2"/>
</dbReference>
<feature type="transmembrane region" description="Helical" evidence="3">
    <location>
        <begin position="185"/>
        <end position="206"/>
    </location>
</feature>
<dbReference type="PANTHER" id="PTHR47276">
    <property type="entry name" value="ANKYRIN REPEAT DOMAIN-CONTAINING PROTEIN 22"/>
    <property type="match status" value="1"/>
</dbReference>
<dbReference type="InterPro" id="IPR002110">
    <property type="entry name" value="Ankyrin_rpt"/>
</dbReference>
<feature type="region of interest" description="Disordered" evidence="2">
    <location>
        <begin position="20"/>
        <end position="40"/>
    </location>
</feature>
<gene>
    <name evidence="4" type="ORF">AKAME5_002597300</name>
</gene>
<proteinExistence type="predicted"/>
<evidence type="ECO:0000256" key="2">
    <source>
        <dbReference type="SAM" id="MobiDB-lite"/>
    </source>
</evidence>
<dbReference type="PROSITE" id="PS50297">
    <property type="entry name" value="ANK_REP_REGION"/>
    <property type="match status" value="2"/>
</dbReference>
<keyword evidence="3" id="KW-1133">Transmembrane helix</keyword>
<keyword evidence="3" id="KW-0812">Transmembrane</keyword>
<dbReference type="Gene3D" id="1.25.40.20">
    <property type="entry name" value="Ankyrin repeat-containing domain"/>
    <property type="match status" value="2"/>
</dbReference>
<dbReference type="PANTHER" id="PTHR47276:SF1">
    <property type="entry name" value="ANKYRIN REPEAT DOMAIN-CONTAINING PROTEIN 22"/>
    <property type="match status" value="1"/>
</dbReference>
<dbReference type="InterPro" id="IPR036770">
    <property type="entry name" value="Ankyrin_rpt-contain_sf"/>
</dbReference>
<sequence>MAQTLRVCRLKEEVLWSRGEGHCDEDQSPAEGDSSSGWRSMSFPSGPENLLLQPAERLRVQVYLCLVSADLQPAAKGRQPSTGRRGFKPCSGVFEPADMGLVYSEPACQSAYDGDVHQLYHILRNDPSSLNVREKHNGDTPLIAACRRGNLRVVKYLLDNHADVHLTNKKHRTCLHYVSKRGFSLLDYLMISILMPILLLGYFLMLQKQRQNMALMEAVLSSKVNINAVDYKGNTALHYVCKRKSHRLVPLLLDRNADTKVKNNDGETPLDIATRLRFNKIVYMLKKTQ</sequence>
<name>A0AAD3RN87_LATJO</name>
<evidence type="ECO:0000313" key="5">
    <source>
        <dbReference type="Proteomes" id="UP001279410"/>
    </source>
</evidence>
<organism evidence="4 5">
    <name type="scientific">Lates japonicus</name>
    <name type="common">Japanese lates</name>
    <dbReference type="NCBI Taxonomy" id="270547"/>
    <lineage>
        <taxon>Eukaryota</taxon>
        <taxon>Metazoa</taxon>
        <taxon>Chordata</taxon>
        <taxon>Craniata</taxon>
        <taxon>Vertebrata</taxon>
        <taxon>Euteleostomi</taxon>
        <taxon>Actinopterygii</taxon>
        <taxon>Neopterygii</taxon>
        <taxon>Teleostei</taxon>
        <taxon>Neoteleostei</taxon>
        <taxon>Acanthomorphata</taxon>
        <taxon>Carangaria</taxon>
        <taxon>Carangaria incertae sedis</taxon>
        <taxon>Centropomidae</taxon>
        <taxon>Lates</taxon>
    </lineage>
</organism>
<dbReference type="Proteomes" id="UP001279410">
    <property type="component" value="Unassembled WGS sequence"/>
</dbReference>
<keyword evidence="1" id="KW-0040">ANK repeat</keyword>
<keyword evidence="5" id="KW-1185">Reference proteome</keyword>
<keyword evidence="3" id="KW-0472">Membrane</keyword>
<evidence type="ECO:0000313" key="4">
    <source>
        <dbReference type="EMBL" id="GLD74641.1"/>
    </source>
</evidence>
<feature type="repeat" description="ANK" evidence="1">
    <location>
        <begin position="137"/>
        <end position="169"/>
    </location>
</feature>
<protein>
    <submittedName>
        <fullName evidence="4">Ankyrin repeat domain-containing protein 22-like protein</fullName>
    </submittedName>
</protein>
<comment type="caution">
    <text evidence="4">The sequence shown here is derived from an EMBL/GenBank/DDBJ whole genome shotgun (WGS) entry which is preliminary data.</text>
</comment>
<dbReference type="Pfam" id="PF12796">
    <property type="entry name" value="Ank_2"/>
    <property type="match status" value="1"/>
</dbReference>
<evidence type="ECO:0000256" key="3">
    <source>
        <dbReference type="SAM" id="Phobius"/>
    </source>
</evidence>
<dbReference type="SUPFAM" id="SSF48403">
    <property type="entry name" value="Ankyrin repeat"/>
    <property type="match status" value="1"/>
</dbReference>
<feature type="repeat" description="ANK" evidence="1">
    <location>
        <begin position="232"/>
        <end position="264"/>
    </location>
</feature>
<evidence type="ECO:0000256" key="1">
    <source>
        <dbReference type="PROSITE-ProRule" id="PRU00023"/>
    </source>
</evidence>
<reference evidence="4" key="1">
    <citation type="submission" date="2022-08" db="EMBL/GenBank/DDBJ databases">
        <title>Genome sequencing of akame (Lates japonicus).</title>
        <authorList>
            <person name="Hashiguchi Y."/>
            <person name="Takahashi H."/>
        </authorList>
    </citation>
    <scope>NUCLEOTIDE SEQUENCE</scope>
    <source>
        <strain evidence="4">Kochi</strain>
    </source>
</reference>
<dbReference type="AlphaFoldDB" id="A0AAD3RN87"/>
<dbReference type="EMBL" id="BRZM01002386">
    <property type="protein sequence ID" value="GLD74641.1"/>
    <property type="molecule type" value="Genomic_DNA"/>
</dbReference>
<accession>A0AAD3RN87</accession>
<dbReference type="Pfam" id="PF13857">
    <property type="entry name" value="Ank_5"/>
    <property type="match status" value="1"/>
</dbReference>
<dbReference type="PROSITE" id="PS50088">
    <property type="entry name" value="ANK_REPEAT"/>
    <property type="match status" value="2"/>
</dbReference>
<dbReference type="InterPro" id="IPR042802">
    <property type="entry name" value="ANR22"/>
</dbReference>